<dbReference type="Proteomes" id="UP000629468">
    <property type="component" value="Unassembled WGS sequence"/>
</dbReference>
<gene>
    <name evidence="1" type="ORF">Agabi119p4_11264</name>
</gene>
<proteinExistence type="predicted"/>
<accession>A0A8H7C1P8</accession>
<dbReference type="EMBL" id="JABXXO010000015">
    <property type="protein sequence ID" value="KAF7760588.1"/>
    <property type="molecule type" value="Genomic_DNA"/>
</dbReference>
<name>A0A8H7C1P8_AGABI</name>
<sequence length="270" mass="29898">MPTSKRKISDLAYNANSLLLSLHEFQESLDEASTLPQANIKSGPLILIPEVKDLAEYQGSAEVEGKALSMEVLKQLIELVRRHVSVVTQAGSRVLINLILLRVASAMSTDQMDVNIIPEYPIFRALSPNHHSFDGVVDFLLTKLPGRYTPFLLGDPTIALSNPNAIKGPTSSTIFEAKRENVRVAIPRAVKATASYCKQHSLQVLRGCVTSGEQWVFFVYRVAIDGGGVVSCSEEFNIGPRFEGLPLILGLLHDWVNNTMDRQQIFFTYE</sequence>
<evidence type="ECO:0000313" key="1">
    <source>
        <dbReference type="EMBL" id="KAF7760588.1"/>
    </source>
</evidence>
<reference evidence="1 2" key="1">
    <citation type="journal article" name="Sci. Rep.">
        <title>Telomere-to-telomere assembled and centromere annotated genomes of the two main subspecies of the button mushroom Agaricus bisporus reveal especially polymorphic chromosome ends.</title>
        <authorList>
            <person name="Sonnenberg A.S.M."/>
            <person name="Sedaghat-Telgerd N."/>
            <person name="Lavrijssen B."/>
            <person name="Ohm R.A."/>
            <person name="Hendrickx P.M."/>
            <person name="Scholtmeijer K."/>
            <person name="Baars J.J.P."/>
            <person name="van Peer A."/>
        </authorList>
    </citation>
    <scope>NUCLEOTIDE SEQUENCE [LARGE SCALE GENOMIC DNA]</scope>
    <source>
        <strain evidence="1 2">H119_p4</strain>
    </source>
</reference>
<protein>
    <submittedName>
        <fullName evidence="1">Uncharacterized protein</fullName>
    </submittedName>
</protein>
<comment type="caution">
    <text evidence="1">The sequence shown here is derived from an EMBL/GenBank/DDBJ whole genome shotgun (WGS) entry which is preliminary data.</text>
</comment>
<evidence type="ECO:0000313" key="2">
    <source>
        <dbReference type="Proteomes" id="UP000629468"/>
    </source>
</evidence>
<dbReference type="AlphaFoldDB" id="A0A8H7C1P8"/>
<organism evidence="1 2">
    <name type="scientific">Agaricus bisporus var. burnettii</name>
    <dbReference type="NCBI Taxonomy" id="192524"/>
    <lineage>
        <taxon>Eukaryota</taxon>
        <taxon>Fungi</taxon>
        <taxon>Dikarya</taxon>
        <taxon>Basidiomycota</taxon>
        <taxon>Agaricomycotina</taxon>
        <taxon>Agaricomycetes</taxon>
        <taxon>Agaricomycetidae</taxon>
        <taxon>Agaricales</taxon>
        <taxon>Agaricineae</taxon>
        <taxon>Agaricaceae</taxon>
        <taxon>Agaricus</taxon>
    </lineage>
</organism>